<proteinExistence type="predicted"/>
<reference evidence="2 3" key="1">
    <citation type="submission" date="2023-07" db="EMBL/GenBank/DDBJ databases">
        <title>Sequencing the genomes of 1000 actinobacteria strains.</title>
        <authorList>
            <person name="Klenk H.-P."/>
        </authorList>
    </citation>
    <scope>NUCLEOTIDE SEQUENCE [LARGE SCALE GENOMIC DNA]</scope>
    <source>
        <strain evidence="2 3">DSM 22966</strain>
    </source>
</reference>
<gene>
    <name evidence="2" type="ORF">J2S62_000817</name>
</gene>
<evidence type="ECO:0000256" key="1">
    <source>
        <dbReference type="SAM" id="Phobius"/>
    </source>
</evidence>
<feature type="transmembrane region" description="Helical" evidence="1">
    <location>
        <begin position="276"/>
        <end position="296"/>
    </location>
</feature>
<keyword evidence="1" id="KW-0472">Membrane</keyword>
<name>A0ABU2AYZ0_9MICC</name>
<dbReference type="EMBL" id="JAVDYJ010000001">
    <property type="protein sequence ID" value="MDR7346560.1"/>
    <property type="molecule type" value="Genomic_DNA"/>
</dbReference>
<feature type="transmembrane region" description="Helical" evidence="1">
    <location>
        <begin position="195"/>
        <end position="214"/>
    </location>
</feature>
<keyword evidence="1" id="KW-1133">Transmembrane helix</keyword>
<organism evidence="2 3">
    <name type="scientific">Enteractinococcus fodinae</name>
    <dbReference type="NCBI Taxonomy" id="684663"/>
    <lineage>
        <taxon>Bacteria</taxon>
        <taxon>Bacillati</taxon>
        <taxon>Actinomycetota</taxon>
        <taxon>Actinomycetes</taxon>
        <taxon>Micrococcales</taxon>
        <taxon>Micrococcaceae</taxon>
    </lineage>
</organism>
<accession>A0ABU2AYZ0</accession>
<protein>
    <submittedName>
        <fullName evidence="2">Uncharacterized protein</fullName>
    </submittedName>
</protein>
<dbReference type="Proteomes" id="UP001183794">
    <property type="component" value="Unassembled WGS sequence"/>
</dbReference>
<dbReference type="RefSeq" id="WP_310171673.1">
    <property type="nucleotide sequence ID" value="NZ_BAABHE010000002.1"/>
</dbReference>
<sequence length="302" mass="31831">MRNFLAVVLAILAGLTTVVGLVSWRLSDLVHEPEPVQEILGSGEAAEDFKSAVPDALGNMTVGATGVAAVDETINRAVSEASGQVVAADGFDQAWQESLEATRLGWADDINTLRSQLNAGESIPENSTAAQLDLRLEPIVGLVVSMIEDALSTIPGVDASLDMESDIDATVPTSIPPVSVLTAEQVVVAEEVMTLWPAMLALAVLLFVMALVVASPGSRWIVWLLTGLLVALGGVLVKVGYTLMQNQLLDSTDDASQLALLRPLLRAVQDWADPQLIVLIAVGVGLTLLGILGGFISSHRRR</sequence>
<comment type="caution">
    <text evidence="2">The sequence shown here is derived from an EMBL/GenBank/DDBJ whole genome shotgun (WGS) entry which is preliminary data.</text>
</comment>
<evidence type="ECO:0000313" key="3">
    <source>
        <dbReference type="Proteomes" id="UP001183794"/>
    </source>
</evidence>
<feature type="transmembrane region" description="Helical" evidence="1">
    <location>
        <begin position="221"/>
        <end position="241"/>
    </location>
</feature>
<keyword evidence="1" id="KW-0812">Transmembrane</keyword>
<keyword evidence="3" id="KW-1185">Reference proteome</keyword>
<evidence type="ECO:0000313" key="2">
    <source>
        <dbReference type="EMBL" id="MDR7346560.1"/>
    </source>
</evidence>